<dbReference type="AlphaFoldDB" id="A0AA39FUA7"/>
<comment type="caution">
    <text evidence="2">The sequence shown here is derived from an EMBL/GenBank/DDBJ whole genome shotgun (WGS) entry which is preliminary data.</text>
</comment>
<feature type="compositionally biased region" description="Basic and acidic residues" evidence="1">
    <location>
        <begin position="34"/>
        <end position="44"/>
    </location>
</feature>
<accession>A0AA39FUA7</accession>
<dbReference type="EMBL" id="JAQQBR010000005">
    <property type="protein sequence ID" value="KAK0175666.1"/>
    <property type="molecule type" value="Genomic_DNA"/>
</dbReference>
<evidence type="ECO:0000256" key="1">
    <source>
        <dbReference type="SAM" id="MobiDB-lite"/>
    </source>
</evidence>
<feature type="region of interest" description="Disordered" evidence="1">
    <location>
        <begin position="691"/>
        <end position="722"/>
    </location>
</feature>
<evidence type="ECO:0000313" key="2">
    <source>
        <dbReference type="EMBL" id="KAK0175666.1"/>
    </source>
</evidence>
<sequence length="773" mass="83644">MGARHSKRSMDVTSTPKKEGLSAEGGDAPTIGDGKLERIEEIDAKPTTNGVAPHIDTPEEKDIKDKDSATEKEKDKNVEETKEAEETKVDTQAESPTEGGENVTTPTEETVASPTSVTSPETKESKKKDKPKKKWSFRSISFSKKDKNKPVREETPKNGDVSKDEPLTEGGEDAENAVVETAETAATAAPPEVNGTEETTPSTSPTESSSTPVVDAKEDDKSALPPPQSSSGVTAEANSIDDKNKATVAAAPSSPIAPTPVPVDIKNDEAENEGVEKKTCEVSPVQAVAIPVEVTTHTQPIVTSSIIERKTSEEFHSLFPSSPPPTPIDPSPIQKAQQAAANADALAEALKFPTQTIKQSQNNSCIANDQENSNSIIENNENIIENHPKANQVTLDIADVPENASELKALEEQNKQQSTLVSTAIFHSDLVIQTEEGPIPISNNDIEVEIESVINITDKDVEKIVEQISDIPKIINNSSEIIVDTDEISADNELLRNESGNDMNIDEIEDDIPPPLPDSPIPMPKTKTDLLSFMTSQIEDSSTTLTNIIKIANPQSSECADTTVDEIELQNKLCDIADSSSDNLPQPQNVENSPLPLSEVPAYEIIQESNISNPETPAENTLTPPLSPILMRCQSNIKYLNTRGLMDPVPEKHYIEVNEAFPLDSVPSLQDMLDICIEQSTIELEPPMEINSDLRDGLTDTLEDEPNKELLDSPIAPTSKGPMITEDVASVTKAVEEIDISEKAVAAAVNENIECITKNEIIAEMNHQNNLNE</sequence>
<feature type="compositionally biased region" description="Basic and acidic residues" evidence="1">
    <location>
        <begin position="143"/>
        <end position="166"/>
    </location>
</feature>
<evidence type="ECO:0000313" key="3">
    <source>
        <dbReference type="Proteomes" id="UP001168972"/>
    </source>
</evidence>
<reference evidence="2" key="2">
    <citation type="submission" date="2023-03" db="EMBL/GenBank/DDBJ databases">
        <authorList>
            <person name="Inwood S.N."/>
            <person name="Skelly J.G."/>
            <person name="Guhlin J."/>
            <person name="Harrop T.W.R."/>
            <person name="Goldson S.G."/>
            <person name="Dearden P.K."/>
        </authorList>
    </citation>
    <scope>NUCLEOTIDE SEQUENCE</scope>
    <source>
        <strain evidence="2">Lincoln</strain>
        <tissue evidence="2">Whole body</tissue>
    </source>
</reference>
<gene>
    <name evidence="2" type="ORF">PV327_009398</name>
</gene>
<protein>
    <submittedName>
        <fullName evidence="2">Uncharacterized protein</fullName>
    </submittedName>
</protein>
<organism evidence="2 3">
    <name type="scientific">Microctonus hyperodae</name>
    <name type="common">Parasitoid wasp</name>
    <dbReference type="NCBI Taxonomy" id="165561"/>
    <lineage>
        <taxon>Eukaryota</taxon>
        <taxon>Metazoa</taxon>
        <taxon>Ecdysozoa</taxon>
        <taxon>Arthropoda</taxon>
        <taxon>Hexapoda</taxon>
        <taxon>Insecta</taxon>
        <taxon>Pterygota</taxon>
        <taxon>Neoptera</taxon>
        <taxon>Endopterygota</taxon>
        <taxon>Hymenoptera</taxon>
        <taxon>Apocrita</taxon>
        <taxon>Ichneumonoidea</taxon>
        <taxon>Braconidae</taxon>
        <taxon>Euphorinae</taxon>
        <taxon>Microctonus</taxon>
    </lineage>
</organism>
<feature type="region of interest" description="Disordered" evidence="1">
    <location>
        <begin position="1"/>
        <end position="265"/>
    </location>
</feature>
<feature type="compositionally biased region" description="Low complexity" evidence="1">
    <location>
        <begin position="176"/>
        <end position="212"/>
    </location>
</feature>
<dbReference type="Proteomes" id="UP001168972">
    <property type="component" value="Unassembled WGS sequence"/>
</dbReference>
<name>A0AA39FUA7_MICHY</name>
<feature type="compositionally biased region" description="Polar residues" evidence="1">
    <location>
        <begin position="102"/>
        <end position="112"/>
    </location>
</feature>
<reference evidence="2" key="1">
    <citation type="journal article" date="2023" name="bioRxiv">
        <title>Scaffold-level genome assemblies of two parasitoid biocontrol wasps reveal the parthenogenesis mechanism and an associated novel virus.</title>
        <authorList>
            <person name="Inwood S."/>
            <person name="Skelly J."/>
            <person name="Guhlin J."/>
            <person name="Harrop T."/>
            <person name="Goldson S."/>
            <person name="Dearden P."/>
        </authorList>
    </citation>
    <scope>NUCLEOTIDE SEQUENCE</scope>
    <source>
        <strain evidence="2">Lincoln</strain>
        <tissue evidence="2">Whole body</tissue>
    </source>
</reference>
<keyword evidence="3" id="KW-1185">Reference proteome</keyword>
<proteinExistence type="predicted"/>
<feature type="compositionally biased region" description="Basic and acidic residues" evidence="1">
    <location>
        <begin position="56"/>
        <end position="91"/>
    </location>
</feature>